<keyword evidence="2" id="KW-1185">Reference proteome</keyword>
<evidence type="ECO:0000313" key="2">
    <source>
        <dbReference type="Proteomes" id="UP000814140"/>
    </source>
</evidence>
<dbReference type="EMBL" id="MU277202">
    <property type="protein sequence ID" value="KAI0063625.1"/>
    <property type="molecule type" value="Genomic_DNA"/>
</dbReference>
<reference evidence="1" key="1">
    <citation type="submission" date="2021-03" db="EMBL/GenBank/DDBJ databases">
        <authorList>
            <consortium name="DOE Joint Genome Institute"/>
            <person name="Ahrendt S."/>
            <person name="Looney B.P."/>
            <person name="Miyauchi S."/>
            <person name="Morin E."/>
            <person name="Drula E."/>
            <person name="Courty P.E."/>
            <person name="Chicoki N."/>
            <person name="Fauchery L."/>
            <person name="Kohler A."/>
            <person name="Kuo A."/>
            <person name="Labutti K."/>
            <person name="Pangilinan J."/>
            <person name="Lipzen A."/>
            <person name="Riley R."/>
            <person name="Andreopoulos W."/>
            <person name="He G."/>
            <person name="Johnson J."/>
            <person name="Barry K.W."/>
            <person name="Grigoriev I.V."/>
            <person name="Nagy L."/>
            <person name="Hibbett D."/>
            <person name="Henrissat B."/>
            <person name="Matheny P.B."/>
            <person name="Labbe J."/>
            <person name="Martin F."/>
        </authorList>
    </citation>
    <scope>NUCLEOTIDE SEQUENCE</scope>
    <source>
        <strain evidence="1">HHB10654</strain>
    </source>
</reference>
<sequence length="232" mass="25377">MEHHCTEGSPAARCARSAPAPELASRDLGHLPSRPLLSTPKRAPDIDPDRAVGKACNCNLAASWWRHAGRRAHPPHMATHHPRSRRRRLCGRPHSSSKHPFCQAETRSACVTSAHATSHRQGLPGSVIRRRAAFPHGARNTLPRASDSPRLFDSNAHTVSNVLVLVDVSARLVRRRSSGCIPDALPEPHIKGLLALHMADRLSFSIRQLDHSNPSLTYIPHGQSRGGVFICS</sequence>
<dbReference type="Proteomes" id="UP000814140">
    <property type="component" value="Unassembled WGS sequence"/>
</dbReference>
<gene>
    <name evidence="1" type="ORF">BV25DRAFT_398846</name>
</gene>
<accession>A0ACB8T5T8</accession>
<comment type="caution">
    <text evidence="1">The sequence shown here is derived from an EMBL/GenBank/DDBJ whole genome shotgun (WGS) entry which is preliminary data.</text>
</comment>
<evidence type="ECO:0000313" key="1">
    <source>
        <dbReference type="EMBL" id="KAI0063625.1"/>
    </source>
</evidence>
<protein>
    <submittedName>
        <fullName evidence="1">Uncharacterized protein</fullName>
    </submittedName>
</protein>
<organism evidence="1 2">
    <name type="scientific">Artomyces pyxidatus</name>
    <dbReference type="NCBI Taxonomy" id="48021"/>
    <lineage>
        <taxon>Eukaryota</taxon>
        <taxon>Fungi</taxon>
        <taxon>Dikarya</taxon>
        <taxon>Basidiomycota</taxon>
        <taxon>Agaricomycotina</taxon>
        <taxon>Agaricomycetes</taxon>
        <taxon>Russulales</taxon>
        <taxon>Auriscalpiaceae</taxon>
        <taxon>Artomyces</taxon>
    </lineage>
</organism>
<reference evidence="1" key="2">
    <citation type="journal article" date="2022" name="New Phytol.">
        <title>Evolutionary transition to the ectomycorrhizal habit in the genomes of a hyperdiverse lineage of mushroom-forming fungi.</title>
        <authorList>
            <person name="Looney B."/>
            <person name="Miyauchi S."/>
            <person name="Morin E."/>
            <person name="Drula E."/>
            <person name="Courty P.E."/>
            <person name="Kohler A."/>
            <person name="Kuo A."/>
            <person name="LaButti K."/>
            <person name="Pangilinan J."/>
            <person name="Lipzen A."/>
            <person name="Riley R."/>
            <person name="Andreopoulos W."/>
            <person name="He G."/>
            <person name="Johnson J."/>
            <person name="Nolan M."/>
            <person name="Tritt A."/>
            <person name="Barry K.W."/>
            <person name="Grigoriev I.V."/>
            <person name="Nagy L.G."/>
            <person name="Hibbett D."/>
            <person name="Henrissat B."/>
            <person name="Matheny P.B."/>
            <person name="Labbe J."/>
            <person name="Martin F.M."/>
        </authorList>
    </citation>
    <scope>NUCLEOTIDE SEQUENCE</scope>
    <source>
        <strain evidence="1">HHB10654</strain>
    </source>
</reference>
<proteinExistence type="predicted"/>
<name>A0ACB8T5T8_9AGAM</name>